<dbReference type="EMBL" id="JBHSEW010000003">
    <property type="protein sequence ID" value="MFC4621614.1"/>
    <property type="molecule type" value="Genomic_DNA"/>
</dbReference>
<gene>
    <name evidence="3" type="ORF">ACFO3A_05240</name>
</gene>
<dbReference type="PANTHER" id="PTHR38690">
    <property type="entry name" value="PROTEASE-RELATED"/>
    <property type="match status" value="1"/>
</dbReference>
<dbReference type="Pfam" id="PF13116">
    <property type="entry name" value="YhdP"/>
    <property type="match status" value="1"/>
</dbReference>
<feature type="transmembrane region" description="Helical" evidence="1">
    <location>
        <begin position="21"/>
        <end position="40"/>
    </location>
</feature>
<keyword evidence="4" id="KW-1185">Reference proteome</keyword>
<evidence type="ECO:0000259" key="2">
    <source>
        <dbReference type="Pfam" id="PF13116"/>
    </source>
</evidence>
<dbReference type="RefSeq" id="WP_377724603.1">
    <property type="nucleotide sequence ID" value="NZ_JBHSEW010000003.1"/>
</dbReference>
<dbReference type="InterPro" id="IPR011836">
    <property type="entry name" value="YhdP"/>
</dbReference>
<evidence type="ECO:0000313" key="3">
    <source>
        <dbReference type="EMBL" id="MFC4621614.1"/>
    </source>
</evidence>
<comment type="caution">
    <text evidence="3">The sequence shown here is derived from an EMBL/GenBank/DDBJ whole genome shotgun (WGS) entry which is preliminary data.</text>
</comment>
<keyword evidence="1" id="KW-0812">Transmembrane</keyword>
<protein>
    <submittedName>
        <fullName evidence="3">YhdP family protein</fullName>
    </submittedName>
</protein>
<proteinExistence type="predicted"/>
<keyword evidence="1" id="KW-1133">Transmembrane helix</keyword>
<dbReference type="PANTHER" id="PTHR38690:SF1">
    <property type="entry name" value="PROTEASE"/>
    <property type="match status" value="1"/>
</dbReference>
<evidence type="ECO:0000313" key="4">
    <source>
        <dbReference type="Proteomes" id="UP001595967"/>
    </source>
</evidence>
<name>A0ABV9GTV1_9BURK</name>
<keyword evidence="1" id="KW-0472">Membrane</keyword>
<dbReference type="InterPro" id="IPR025263">
    <property type="entry name" value="YhdP_central"/>
</dbReference>
<dbReference type="Proteomes" id="UP001595967">
    <property type="component" value="Unassembled WGS sequence"/>
</dbReference>
<reference evidence="4" key="1">
    <citation type="journal article" date="2019" name="Int. J. Syst. Evol. Microbiol.">
        <title>The Global Catalogue of Microorganisms (GCM) 10K type strain sequencing project: providing services to taxonomists for standard genome sequencing and annotation.</title>
        <authorList>
            <consortium name="The Broad Institute Genomics Platform"/>
            <consortium name="The Broad Institute Genome Sequencing Center for Infectious Disease"/>
            <person name="Wu L."/>
            <person name="Ma J."/>
        </authorList>
    </citation>
    <scope>NUCLEOTIDE SEQUENCE [LARGE SCALE GENOMIC DNA]</scope>
    <source>
        <strain evidence="4">JCM 11650</strain>
    </source>
</reference>
<accession>A0ABV9GTV1</accession>
<dbReference type="NCBIfam" id="TIGR02099">
    <property type="entry name" value="YhdP family protein"/>
    <property type="match status" value="1"/>
</dbReference>
<evidence type="ECO:0000256" key="1">
    <source>
        <dbReference type="SAM" id="Phobius"/>
    </source>
</evidence>
<sequence>MNNCAPLPSRRLHWLALFARWALRATLAAWLVFLLIWGGLHLLIVPRIPQWGAYVERWASHAIGAPVRIARLQAQANGLFPTLQLEGIEVLDAQQQPALRLPRAVLTVSPRSILRGGLEQLFIDAPVLDVRRLADGRWQVAGLTFDATGSSNPRALEWLLEQPELALAQGEIRFSDAQQGQDITLHDVRLVLRGNHWRHALRLDAQDDQGQQLHASGLFRRPLLPGRQPVWQRWSGQWFAQLQLQQLPRLPWPAAWGIANIQGQGQARLWMDVHEGAVVGTSTDMALQQARVQWRDPAHPPLQLSQVQGRLSAQWQAGPDGSAPSAWAVQASDWGFTWHPHHQDAPAQHWPASSWSVQSAGANAQQHLRLQLARADIGLARELLAQLPVAPLPSAVQEPLQRLAPAGQIERLQLRWSHDRGQPRYQASGHLTQLQLRSQPDATGVGIPGVAGLNLRFDLTEDGGSAELDMARGHLELPGVFEDPTLPLDQLQAQVRWTHRQGRWQVQVNNARFANADAAGSLQAHWRTGDDNARPFPGVLDLSGSLTRADGTRVHRYLPLEIPAEARHYVRDSVRAGSSRDVRFAVQGDLHHLPFHGPDAQGRFYIAAQIADAIYDYVPAHLRPAGQAPWPVLHGLSGLLIFDGARMQVRDARTGFAGPQGPIPRLQLAHLHADIADLSDPVVHVQAQDKAPLNALLHTLRGSAIEQLTEGALAQARAEGLAQLQLQLQLPIARLEKSTVQGQLQLQHNQLQLTPDTPVLRQAQGRIAFSENGFALQQVQAQTLGGSVQLTGGMQHPQTGVKIQALGQASAAGLRAEAPLALVRQLAAHAQGSSAYRVDITALDSGPEVVVRSDLQGLALQLPAPLDKTADTRLPLLVRTTAPANGGTELQVLLENRGQLRYQLDAQGQVRSGFITLGDVALPPGLPDGIAAVVRLPALDLDAWSQVLDDAAPTDSRSAAAPGGWAGYLPQRLQLDVQALRLAQRNLGPSSARLTQRQGRWHGQLQAEQFAGYVEYHPADERNPGGLVFARLERLHIPKTEVEHLQQSGQAPPAATGDWPALDIRVQDFTLADKALGQLTLLARQPRPGNWALERLQLITPETRWQAHGDWAAAVPGSPRRTNVDFTLETENAGRLLERLGMPGVVRDGSGTLHGQLGWQGSPATPHWPSMDGTVHLDMGKGQFLKADPGIGRLLSVLSLQSISRRLSLDFRDVFNAGFAFDFVRGDIAVANGIARTNNLQMKGLNAAVLMEGQANLQDETQQLRLVVVPEINAMTASLVATAINPVIGLGSFIAQALLRGPAIAAATRTFDVTGSWEDPVVTPAAAATPATVPQETP</sequence>
<feature type="domain" description="YhdP central" evidence="2">
    <location>
        <begin position="19"/>
        <end position="1322"/>
    </location>
</feature>
<organism evidence="3 4">
    <name type="scientific">Comamonas nitrativorans</name>
    <dbReference type="NCBI Taxonomy" id="108437"/>
    <lineage>
        <taxon>Bacteria</taxon>
        <taxon>Pseudomonadati</taxon>
        <taxon>Pseudomonadota</taxon>
        <taxon>Betaproteobacteria</taxon>
        <taxon>Burkholderiales</taxon>
        <taxon>Comamonadaceae</taxon>
        <taxon>Comamonas</taxon>
    </lineage>
</organism>